<evidence type="ECO:0000313" key="1">
    <source>
        <dbReference type="EMBL" id="KKL22371.1"/>
    </source>
</evidence>
<organism evidence="1">
    <name type="scientific">marine sediment metagenome</name>
    <dbReference type="NCBI Taxonomy" id="412755"/>
    <lineage>
        <taxon>unclassified sequences</taxon>
        <taxon>metagenomes</taxon>
        <taxon>ecological metagenomes</taxon>
    </lineage>
</organism>
<dbReference type="EMBL" id="LAZR01037376">
    <property type="protein sequence ID" value="KKL22371.1"/>
    <property type="molecule type" value="Genomic_DNA"/>
</dbReference>
<sequence>MRRDAGEDWRKLVQAQKDLVVDNERLRKINIHLAELILDMDNRDDFLMGVIRELRAQLLADDMAIEIGDRLRDTIGAILDDYVVSINDNTLVMTDSISAVILKEYLTEAELLND</sequence>
<proteinExistence type="predicted"/>
<comment type="caution">
    <text evidence="1">The sequence shown here is derived from an EMBL/GenBank/DDBJ whole genome shotgun (WGS) entry which is preliminary data.</text>
</comment>
<accession>A0A0F9DXG9</accession>
<gene>
    <name evidence="1" type="ORF">LCGC14_2436100</name>
</gene>
<reference evidence="1" key="1">
    <citation type="journal article" date="2015" name="Nature">
        <title>Complex archaea that bridge the gap between prokaryotes and eukaryotes.</title>
        <authorList>
            <person name="Spang A."/>
            <person name="Saw J.H."/>
            <person name="Jorgensen S.L."/>
            <person name="Zaremba-Niedzwiedzka K."/>
            <person name="Martijn J."/>
            <person name="Lind A.E."/>
            <person name="van Eijk R."/>
            <person name="Schleper C."/>
            <person name="Guy L."/>
            <person name="Ettema T.J."/>
        </authorList>
    </citation>
    <scope>NUCLEOTIDE SEQUENCE</scope>
</reference>
<protein>
    <submittedName>
        <fullName evidence="1">Uncharacterized protein</fullName>
    </submittedName>
</protein>
<dbReference type="AlphaFoldDB" id="A0A0F9DXG9"/>
<name>A0A0F9DXG9_9ZZZZ</name>